<reference evidence="7 8" key="1">
    <citation type="submission" date="2014-04" db="EMBL/GenBank/DDBJ databases">
        <title>Draft genome sequence of Bacillus azotoformans MEV2011, a (co-) denitrifying strain unable to grow in the presence of oxygen.</title>
        <authorList>
            <person name="Nielsen M."/>
            <person name="Schreiber L."/>
            <person name="Finster K."/>
            <person name="Schramm A."/>
        </authorList>
    </citation>
    <scope>NUCLEOTIDE SEQUENCE [LARGE SCALE GENOMIC DNA]</scope>
    <source>
        <strain evidence="7 8">MEV2011</strain>
    </source>
</reference>
<organism evidence="7 8">
    <name type="scientific">Schinkia azotoformans MEV2011</name>
    <dbReference type="NCBI Taxonomy" id="1348973"/>
    <lineage>
        <taxon>Bacteria</taxon>
        <taxon>Bacillati</taxon>
        <taxon>Bacillota</taxon>
        <taxon>Bacilli</taxon>
        <taxon>Bacillales</taxon>
        <taxon>Bacillaceae</taxon>
        <taxon>Calidifontibacillus/Schinkia group</taxon>
        <taxon>Schinkia</taxon>
    </lineage>
</organism>
<dbReference type="PANTHER" id="PTHR43537">
    <property type="entry name" value="TRANSCRIPTIONAL REGULATOR, GNTR FAMILY"/>
    <property type="match status" value="1"/>
</dbReference>
<dbReference type="Gene3D" id="1.10.10.10">
    <property type="entry name" value="Winged helix-like DNA-binding domain superfamily/Winged helix DNA-binding domain"/>
    <property type="match status" value="1"/>
</dbReference>
<dbReference type="PRINTS" id="PR00035">
    <property type="entry name" value="HTHGNTR"/>
</dbReference>
<keyword evidence="3" id="KW-0804">Transcription</keyword>
<evidence type="ECO:0000256" key="1">
    <source>
        <dbReference type="ARBA" id="ARBA00023015"/>
    </source>
</evidence>
<keyword evidence="2" id="KW-0238">DNA-binding</keyword>
<evidence type="ECO:0000313" key="8">
    <source>
        <dbReference type="Proteomes" id="UP000027936"/>
    </source>
</evidence>
<dbReference type="PANTHER" id="PTHR43537:SF5">
    <property type="entry name" value="UXU OPERON TRANSCRIPTIONAL REGULATOR"/>
    <property type="match status" value="1"/>
</dbReference>
<dbReference type="PATRIC" id="fig|1348973.3.peg.2363"/>
<dbReference type="GO" id="GO:0003700">
    <property type="term" value="F:DNA-binding transcription factor activity"/>
    <property type="evidence" value="ECO:0007669"/>
    <property type="project" value="InterPro"/>
</dbReference>
<accession>A0A072NN88</accession>
<feature type="region of interest" description="Disordered" evidence="5">
    <location>
        <begin position="1"/>
        <end position="25"/>
    </location>
</feature>
<gene>
    <name evidence="7" type="ORF">M670_02447</name>
</gene>
<dbReference type="PROSITE" id="PS50949">
    <property type="entry name" value="HTH_GNTR"/>
    <property type="match status" value="1"/>
</dbReference>
<comment type="caution">
    <text evidence="7">The sequence shown here is derived from an EMBL/GenBank/DDBJ whole genome shotgun (WGS) entry which is preliminary data.</text>
</comment>
<dbReference type="EMBL" id="JJRY01000008">
    <property type="protein sequence ID" value="KEF38403.1"/>
    <property type="molecule type" value="Genomic_DNA"/>
</dbReference>
<evidence type="ECO:0000256" key="5">
    <source>
        <dbReference type="SAM" id="MobiDB-lite"/>
    </source>
</evidence>
<feature type="coiled-coil region" evidence="4">
    <location>
        <begin position="146"/>
        <end position="173"/>
    </location>
</feature>
<evidence type="ECO:0000256" key="4">
    <source>
        <dbReference type="SAM" id="Coils"/>
    </source>
</evidence>
<keyword evidence="1" id="KW-0805">Transcription regulation</keyword>
<sequence>MAFFDDKYTHNQYDKNNNNDKLSRGVNQNLNYKKIKPKKIYEEVAEAIHEMIRSGKLKPGDKLDSVQQLAENFQVGRSAIREALTSLRAMGLVEMKQGEGTYVKQFDSANITFPLSMAILMNKQDIFNLLEVRKIIEVGSAAAAAKKRTTEQLDSMEDALNNMKNANKEFGETADLQFHLAVTEASNNPLLIQLMNQVSGLMGESMKEIRKVWIFSNYSNLDRLYKEHMDIFKAIKEEKEEEARQAMLRHLENVEDMLKQYFNQTESMN</sequence>
<evidence type="ECO:0000259" key="6">
    <source>
        <dbReference type="PROSITE" id="PS50949"/>
    </source>
</evidence>
<dbReference type="AlphaFoldDB" id="A0A072NN88"/>
<dbReference type="GO" id="GO:0003677">
    <property type="term" value="F:DNA binding"/>
    <property type="evidence" value="ECO:0007669"/>
    <property type="project" value="UniProtKB-KW"/>
</dbReference>
<dbReference type="InterPro" id="IPR008920">
    <property type="entry name" value="TF_FadR/GntR_C"/>
</dbReference>
<dbReference type="InterPro" id="IPR036390">
    <property type="entry name" value="WH_DNA-bd_sf"/>
</dbReference>
<dbReference type="Gene3D" id="1.20.120.530">
    <property type="entry name" value="GntR ligand-binding domain-like"/>
    <property type="match status" value="1"/>
</dbReference>
<dbReference type="Pfam" id="PF07729">
    <property type="entry name" value="FCD"/>
    <property type="match status" value="1"/>
</dbReference>
<protein>
    <submittedName>
        <fullName evidence="7">Transcriptional regulator, GntR family</fullName>
    </submittedName>
</protein>
<proteinExistence type="predicted"/>
<name>A0A072NN88_SCHAZ</name>
<dbReference type="InterPro" id="IPR011711">
    <property type="entry name" value="GntR_C"/>
</dbReference>
<feature type="domain" description="HTH gntR-type" evidence="6">
    <location>
        <begin position="38"/>
        <end position="106"/>
    </location>
</feature>
<dbReference type="SMART" id="SM00345">
    <property type="entry name" value="HTH_GNTR"/>
    <property type="match status" value="1"/>
</dbReference>
<dbReference type="Pfam" id="PF00392">
    <property type="entry name" value="GntR"/>
    <property type="match status" value="1"/>
</dbReference>
<dbReference type="SMART" id="SM00895">
    <property type="entry name" value="FCD"/>
    <property type="match status" value="1"/>
</dbReference>
<evidence type="ECO:0000313" key="7">
    <source>
        <dbReference type="EMBL" id="KEF38403.1"/>
    </source>
</evidence>
<dbReference type="InterPro" id="IPR036388">
    <property type="entry name" value="WH-like_DNA-bd_sf"/>
</dbReference>
<evidence type="ECO:0000256" key="3">
    <source>
        <dbReference type="ARBA" id="ARBA00023163"/>
    </source>
</evidence>
<keyword evidence="4" id="KW-0175">Coiled coil</keyword>
<dbReference type="InterPro" id="IPR000524">
    <property type="entry name" value="Tscrpt_reg_HTH_GntR"/>
</dbReference>
<evidence type="ECO:0000256" key="2">
    <source>
        <dbReference type="ARBA" id="ARBA00023125"/>
    </source>
</evidence>
<dbReference type="SUPFAM" id="SSF46785">
    <property type="entry name" value="Winged helix' DNA-binding domain"/>
    <property type="match status" value="1"/>
</dbReference>
<dbReference type="Proteomes" id="UP000027936">
    <property type="component" value="Unassembled WGS sequence"/>
</dbReference>
<feature type="compositionally biased region" description="Basic and acidic residues" evidence="5">
    <location>
        <begin position="1"/>
        <end position="23"/>
    </location>
</feature>
<dbReference type="CDD" id="cd07377">
    <property type="entry name" value="WHTH_GntR"/>
    <property type="match status" value="1"/>
</dbReference>
<dbReference type="SUPFAM" id="SSF48008">
    <property type="entry name" value="GntR ligand-binding domain-like"/>
    <property type="match status" value="1"/>
</dbReference>